<comment type="caution">
    <text evidence="8">The sequence shown here is derived from an EMBL/GenBank/DDBJ whole genome shotgun (WGS) entry which is preliminary data.</text>
</comment>
<evidence type="ECO:0000313" key="8">
    <source>
        <dbReference type="EMBL" id="CAH7674787.1"/>
    </source>
</evidence>
<dbReference type="Proteomes" id="UP001153365">
    <property type="component" value="Unassembled WGS sequence"/>
</dbReference>
<dbReference type="SUPFAM" id="SSF46785">
    <property type="entry name" value="Winged helix' DNA-binding domain"/>
    <property type="match status" value="2"/>
</dbReference>
<dbReference type="PANTHER" id="PTHR13149">
    <property type="entry name" value="VACUOLAR PROTEIN SORTING-ASSOCIATED PROTEIN VPS25"/>
    <property type="match status" value="1"/>
</dbReference>
<dbReference type="AlphaFoldDB" id="A0AAV0AYK1"/>
<dbReference type="InterPro" id="IPR036388">
    <property type="entry name" value="WH-like_DNA-bd_sf"/>
</dbReference>
<keyword evidence="9" id="KW-1185">Reference proteome</keyword>
<keyword evidence="6" id="KW-0653">Protein transport</keyword>
<dbReference type="FunFam" id="1.10.10.570:FF:000003">
    <property type="entry name" value="Vacuolar protein-sorting-associated protein 25"/>
    <property type="match status" value="1"/>
</dbReference>
<organism evidence="8 9">
    <name type="scientific">Phakopsora pachyrhizi</name>
    <name type="common">Asian soybean rust disease fungus</name>
    <dbReference type="NCBI Taxonomy" id="170000"/>
    <lineage>
        <taxon>Eukaryota</taxon>
        <taxon>Fungi</taxon>
        <taxon>Dikarya</taxon>
        <taxon>Basidiomycota</taxon>
        <taxon>Pucciniomycotina</taxon>
        <taxon>Pucciniomycetes</taxon>
        <taxon>Pucciniales</taxon>
        <taxon>Phakopsoraceae</taxon>
        <taxon>Phakopsora</taxon>
    </lineage>
</organism>
<accession>A0AAV0AYK1</accession>
<comment type="subcellular location">
    <subcellularLocation>
        <location evidence="1">Cytoplasm</location>
    </subcellularLocation>
</comment>
<sequence length="224" mass="25691">MNQQIETNRNQQPSTSNNQINKNTQLNLKSITSSTGFKFPSIYSFPPFFTKQPNQSTWSHQSSLWQDLIRSYCKFNRIFKIELNDSIIEDLELFNNRTISRKLNLETLISIFDLMVQNGQAEYYPNRSALNQPNSKLQPTFVLIYFSSLSNWSNQIYDYILSNGLTNSIMTFNELIEIEDLQLTGIDAVVLKKILNCLVKGNKAKIFKGSSDGVGGENEGIKFF</sequence>
<dbReference type="GO" id="GO:0000814">
    <property type="term" value="C:ESCRT II complex"/>
    <property type="evidence" value="ECO:0007669"/>
    <property type="project" value="InterPro"/>
</dbReference>
<comment type="similarity">
    <text evidence="2">Belongs to the VPS25 family.</text>
</comment>
<protein>
    <recommendedName>
        <fullName evidence="3">Vacuolar protein-sorting-associated protein 25</fullName>
    </recommendedName>
</protein>
<dbReference type="Pfam" id="PF05871">
    <property type="entry name" value="ESCRT-II"/>
    <property type="match status" value="1"/>
</dbReference>
<dbReference type="Gene3D" id="1.10.10.10">
    <property type="entry name" value="Winged helix-like DNA-binding domain superfamily/Winged helix DNA-binding domain"/>
    <property type="match status" value="1"/>
</dbReference>
<name>A0AAV0AYK1_PHAPC</name>
<reference evidence="8" key="1">
    <citation type="submission" date="2022-06" db="EMBL/GenBank/DDBJ databases">
        <authorList>
            <consortium name="SYNGENTA / RWTH Aachen University"/>
        </authorList>
    </citation>
    <scope>NUCLEOTIDE SEQUENCE</scope>
</reference>
<gene>
    <name evidence="8" type="ORF">PPACK8108_LOCUS9722</name>
</gene>
<dbReference type="GO" id="GO:0043328">
    <property type="term" value="P:protein transport to vacuole involved in ubiquitin-dependent protein catabolic process via the multivesicular body sorting pathway"/>
    <property type="evidence" value="ECO:0007669"/>
    <property type="project" value="TreeGrafter"/>
</dbReference>
<dbReference type="Gene3D" id="1.10.10.570">
    <property type="entry name" value="Winged helix' DNA-binding domain. Chain C. Domain 1"/>
    <property type="match status" value="1"/>
</dbReference>
<keyword evidence="5" id="KW-0963">Cytoplasm</keyword>
<dbReference type="InterPro" id="IPR036390">
    <property type="entry name" value="WH_DNA-bd_sf"/>
</dbReference>
<dbReference type="PANTHER" id="PTHR13149:SF0">
    <property type="entry name" value="VACUOLAR PROTEIN-SORTING-ASSOCIATED PROTEIN 25"/>
    <property type="match status" value="1"/>
</dbReference>
<dbReference type="GO" id="GO:0042803">
    <property type="term" value="F:protein homodimerization activity"/>
    <property type="evidence" value="ECO:0007669"/>
    <property type="project" value="TreeGrafter"/>
</dbReference>
<evidence type="ECO:0000256" key="4">
    <source>
        <dbReference type="ARBA" id="ARBA00022448"/>
    </source>
</evidence>
<proteinExistence type="inferred from homology"/>
<dbReference type="EMBL" id="CALTRL010002132">
    <property type="protein sequence ID" value="CAH7674787.1"/>
    <property type="molecule type" value="Genomic_DNA"/>
</dbReference>
<evidence type="ECO:0000256" key="2">
    <source>
        <dbReference type="ARBA" id="ARBA00009674"/>
    </source>
</evidence>
<dbReference type="InterPro" id="IPR014041">
    <property type="entry name" value="ESCRT-II_cplx_Vps25-sub_N"/>
</dbReference>
<feature type="region of interest" description="Disordered" evidence="7">
    <location>
        <begin position="1"/>
        <end position="22"/>
    </location>
</feature>
<dbReference type="InterPro" id="IPR008570">
    <property type="entry name" value="ESCRT-II_cplx_Vps25-sub"/>
</dbReference>
<evidence type="ECO:0000256" key="6">
    <source>
        <dbReference type="ARBA" id="ARBA00022927"/>
    </source>
</evidence>
<evidence type="ECO:0000313" key="9">
    <source>
        <dbReference type="Proteomes" id="UP001153365"/>
    </source>
</evidence>
<dbReference type="GO" id="GO:0005198">
    <property type="term" value="F:structural molecule activity"/>
    <property type="evidence" value="ECO:0007669"/>
    <property type="project" value="TreeGrafter"/>
</dbReference>
<evidence type="ECO:0000256" key="1">
    <source>
        <dbReference type="ARBA" id="ARBA00004496"/>
    </source>
</evidence>
<evidence type="ECO:0000256" key="3">
    <source>
        <dbReference type="ARBA" id="ARBA00017934"/>
    </source>
</evidence>
<evidence type="ECO:0000256" key="7">
    <source>
        <dbReference type="SAM" id="MobiDB-lite"/>
    </source>
</evidence>
<evidence type="ECO:0000256" key="5">
    <source>
        <dbReference type="ARBA" id="ARBA00022490"/>
    </source>
</evidence>
<keyword evidence="4" id="KW-0813">Transport</keyword>